<name>A0A6C0HGM0_9ZZZZ</name>
<evidence type="ECO:0000313" key="2">
    <source>
        <dbReference type="EMBL" id="QHT79173.1"/>
    </source>
</evidence>
<proteinExistence type="predicted"/>
<accession>A0A6C0HGM0</accession>
<protein>
    <submittedName>
        <fullName evidence="2">Uncharacterized protein</fullName>
    </submittedName>
</protein>
<feature type="region of interest" description="Disordered" evidence="1">
    <location>
        <begin position="96"/>
        <end position="160"/>
    </location>
</feature>
<reference evidence="2" key="1">
    <citation type="journal article" date="2020" name="Nature">
        <title>Giant virus diversity and host interactions through global metagenomics.</title>
        <authorList>
            <person name="Schulz F."/>
            <person name="Roux S."/>
            <person name="Paez-Espino D."/>
            <person name="Jungbluth S."/>
            <person name="Walsh D.A."/>
            <person name="Denef V.J."/>
            <person name="McMahon K.D."/>
            <person name="Konstantinidis K.T."/>
            <person name="Eloe-Fadrosh E.A."/>
            <person name="Kyrpides N.C."/>
            <person name="Woyke T."/>
        </authorList>
    </citation>
    <scope>NUCLEOTIDE SEQUENCE</scope>
    <source>
        <strain evidence="2">GVMAG-M-3300023179-99</strain>
    </source>
</reference>
<dbReference type="AlphaFoldDB" id="A0A6C0HGM0"/>
<organism evidence="2">
    <name type="scientific">viral metagenome</name>
    <dbReference type="NCBI Taxonomy" id="1070528"/>
    <lineage>
        <taxon>unclassified sequences</taxon>
        <taxon>metagenomes</taxon>
        <taxon>organismal metagenomes</taxon>
    </lineage>
</organism>
<evidence type="ECO:0000256" key="1">
    <source>
        <dbReference type="SAM" id="MobiDB-lite"/>
    </source>
</evidence>
<sequence>MELKAKDCAGLPGDLVSFEAKDSTGQLQKYDGAKILRTLYETKDPVTNQSIFTDHAEIERKNMVGNWNWGLYKAVLEPPESALAASASYPSFKSSRRLPTIHEAQTPESSPPPSGRFGNVSSIANLMGRLTVKKNPLSSVPGKGGKSRRKRSKRRKTHRR</sequence>
<feature type="compositionally biased region" description="Basic residues" evidence="1">
    <location>
        <begin position="145"/>
        <end position="160"/>
    </location>
</feature>
<dbReference type="EMBL" id="MN739946">
    <property type="protein sequence ID" value="QHT79173.1"/>
    <property type="molecule type" value="Genomic_DNA"/>
</dbReference>